<dbReference type="PROSITE" id="PS51257">
    <property type="entry name" value="PROKAR_LIPOPROTEIN"/>
    <property type="match status" value="1"/>
</dbReference>
<dbReference type="Gene3D" id="1.10.8.760">
    <property type="entry name" value="Haem-binding uptake, Tiki superfamily, ChaN, domain 2"/>
    <property type="match status" value="1"/>
</dbReference>
<dbReference type="AlphaFoldDB" id="A0A063XXK6"/>
<sequence length="317" mass="35617">MKKLISLCFVLTFFISGCNSFQHKKADIDYPKPNNEADKVLTFTATEFAENPLIGHFWSPKEQKFLGWREALSDLPEGGWLMIGEQHNHPDHHSTETFFIRLLAHAGKLGNVIFEMVDIEQQSQFDQWLGNGSNASGHDLHWNPNKWNWMDYRDQVSFALDLAPRVLAGNISDSQVAKIMKGDIAVESHSTKHSELLINTIIQGHCNKISSTQAQPMVDVQIARDQFMASQMRENTSPGKINLLIAGAGHIRSDIGVSNWIDSDIKTKSIILQQVGESENPNSYMKSHINEQPVADLILFVPAIPSIDYCQHLSSLL</sequence>
<dbReference type="SUPFAM" id="SSF159501">
    <property type="entry name" value="EreA/ChaN-like"/>
    <property type="match status" value="1"/>
</dbReference>
<dbReference type="Pfam" id="PF04187">
    <property type="entry name" value="Cofac_haem_bdg"/>
    <property type="match status" value="1"/>
</dbReference>
<dbReference type="EMBL" id="JMSZ01000032">
    <property type="protein sequence ID" value="KDE38898.1"/>
    <property type="molecule type" value="Genomic_DNA"/>
</dbReference>
<feature type="domain" description="Haem-binding uptake Tiki superfamily ChaN" evidence="1">
    <location>
        <begin position="77"/>
        <end position="260"/>
    </location>
</feature>
<dbReference type="RefSeq" id="WP_036547358.1">
    <property type="nucleotide sequence ID" value="NZ_JMSZ01000032.1"/>
</dbReference>
<dbReference type="InterPro" id="IPR007314">
    <property type="entry name" value="Cofac_haem-bd_dom"/>
</dbReference>
<evidence type="ECO:0000313" key="3">
    <source>
        <dbReference type="Proteomes" id="UP000027318"/>
    </source>
</evidence>
<dbReference type="Proteomes" id="UP000027318">
    <property type="component" value="Unassembled WGS sequence"/>
</dbReference>
<dbReference type="STRING" id="267850.ADINL_2027"/>
<keyword evidence="2" id="KW-0449">Lipoprotein</keyword>
<dbReference type="OrthoDB" id="9795827at2"/>
<name>A0A063XXK6_9GAMM</name>
<evidence type="ECO:0000313" key="2">
    <source>
        <dbReference type="EMBL" id="KDE38898.1"/>
    </source>
</evidence>
<dbReference type="Gene3D" id="3.40.50.11550">
    <property type="match status" value="1"/>
</dbReference>
<evidence type="ECO:0000259" key="1">
    <source>
        <dbReference type="Pfam" id="PF04187"/>
    </source>
</evidence>
<protein>
    <submittedName>
        <fullName evidence="2">Putative lipoprotein</fullName>
    </submittedName>
</protein>
<keyword evidence="3" id="KW-1185">Reference proteome</keyword>
<reference evidence="2 3" key="1">
    <citation type="journal article" date="2005" name="Int. J. Syst. Evol. Microbiol.">
        <title>Nitrincola lacisaponensis gen. nov., sp. nov., a novel alkaliphilic bacterium isolated from an alkaline, saline lake.</title>
        <authorList>
            <person name="Dimitriu P.A."/>
            <person name="Shukla S.K."/>
            <person name="Conradt J."/>
            <person name="Marquez M.C."/>
            <person name="Ventosa A."/>
            <person name="Maglia A."/>
            <person name="Peyton B.M."/>
            <person name="Pinkart H.C."/>
            <person name="Mormile M.R."/>
        </authorList>
    </citation>
    <scope>NUCLEOTIDE SEQUENCE [LARGE SCALE GENOMIC DNA]</scope>
    <source>
        <strain evidence="2 3">4CA</strain>
    </source>
</reference>
<accession>A0A063XXK6</accession>
<gene>
    <name evidence="2" type="ORF">ADINL_2027</name>
</gene>
<dbReference type="CDD" id="cd14727">
    <property type="entry name" value="ChanN-like"/>
    <property type="match status" value="1"/>
</dbReference>
<proteinExistence type="predicted"/>
<comment type="caution">
    <text evidence="2">The sequence shown here is derived from an EMBL/GenBank/DDBJ whole genome shotgun (WGS) entry which is preliminary data.</text>
</comment>
<organism evidence="2 3">
    <name type="scientific">Nitrincola lacisaponensis</name>
    <dbReference type="NCBI Taxonomy" id="267850"/>
    <lineage>
        <taxon>Bacteria</taxon>
        <taxon>Pseudomonadati</taxon>
        <taxon>Pseudomonadota</taxon>
        <taxon>Gammaproteobacteria</taxon>
        <taxon>Oceanospirillales</taxon>
        <taxon>Oceanospirillaceae</taxon>
        <taxon>Nitrincola</taxon>
    </lineage>
</organism>